<feature type="compositionally biased region" description="Pro residues" evidence="1">
    <location>
        <begin position="100"/>
        <end position="112"/>
    </location>
</feature>
<evidence type="ECO:0000256" key="1">
    <source>
        <dbReference type="SAM" id="MobiDB-lite"/>
    </source>
</evidence>
<feature type="compositionally biased region" description="Acidic residues" evidence="1">
    <location>
        <begin position="588"/>
        <end position="598"/>
    </location>
</feature>
<gene>
    <name evidence="2" type="ORF">BL253_16825</name>
</gene>
<dbReference type="Proteomes" id="UP000188929">
    <property type="component" value="Unassembled WGS sequence"/>
</dbReference>
<dbReference type="STRING" id="1834516.BL253_16825"/>
<accession>A0A1V2I9R8</accession>
<sequence>MSVIGAYARALAVQTGFAQPVASVRHVHLARAPMVLVPLTMAGEANAPLAAMVGTDESDATLLVVPQPRDRDLRFAFAGLLGDLLLGHVERCAAAGSEPVKPPRTPKPPADGPAPSGSGGAAVPAVGAVLAGPAGVASAVRASDGDLRADEDALAAAEAARPERFLVAPQVLVPNRAGVEFARLFGRSTRFRSTVGEYAVPAGVPLLGRWLTFLAQRAEHPGSSALVAMTEALTLHWATGQSALEDANLAALMAWIEPPADLSGPEAARLAEDPLAWPPAGPTTDPQFDNRVLAPAIAAYGEAVAQLRALAEAAGAPDPFAAGPDVIDSRGRSRLETAPAWPWAPGAAVEPWLRARDEIARVVRGQVEPTWRLMWRAVRRLRELPEAASVPRRWERDRARFSSYYAYLRDEDGGLPQARRDGAVAAARRLAVLERELATYEADRAFDDPLVFANHRVTGEAFVGTVIAAERDRRIANERGTLVTRPVVEVLTGDPVRLAIGTKVCSPARASQVGVVTSLEPVAGGLSVSLELSGGMGRAKVPPPGSVPEVGEAISYTSVLPDGAFSAALPAPEDTPWTHGGPPASYEPTDDDVREAWT</sequence>
<dbReference type="AlphaFoldDB" id="A0A1V2I9R8"/>
<proteinExistence type="predicted"/>
<evidence type="ECO:0000313" key="3">
    <source>
        <dbReference type="Proteomes" id="UP000188929"/>
    </source>
</evidence>
<feature type="region of interest" description="Disordered" evidence="1">
    <location>
        <begin position="567"/>
        <end position="598"/>
    </location>
</feature>
<reference evidence="3" key="1">
    <citation type="submission" date="2016-10" db="EMBL/GenBank/DDBJ databases">
        <title>Frankia sp. NRRL B-16386 Genome sequencing.</title>
        <authorList>
            <person name="Ghodhbane-Gtari F."/>
            <person name="Swanson E."/>
            <person name="Gueddou A."/>
            <person name="Hezbri K."/>
            <person name="Ktari K."/>
            <person name="Nouioui I."/>
            <person name="Morris K."/>
            <person name="Simpson S."/>
            <person name="Abebe-Akele F."/>
            <person name="Thomas K."/>
            <person name="Gtari M."/>
            <person name="Tisa L.S."/>
        </authorList>
    </citation>
    <scope>NUCLEOTIDE SEQUENCE [LARGE SCALE GENOMIC DNA]</scope>
    <source>
        <strain evidence="3">NRRL B-16386</strain>
    </source>
</reference>
<dbReference type="EMBL" id="MOMC01000032">
    <property type="protein sequence ID" value="ONH29520.1"/>
    <property type="molecule type" value="Genomic_DNA"/>
</dbReference>
<protein>
    <submittedName>
        <fullName evidence="2">Uncharacterized protein</fullName>
    </submittedName>
</protein>
<keyword evidence="3" id="KW-1185">Reference proteome</keyword>
<comment type="caution">
    <text evidence="2">The sequence shown here is derived from an EMBL/GenBank/DDBJ whole genome shotgun (WGS) entry which is preliminary data.</text>
</comment>
<name>A0A1V2I9R8_9ACTN</name>
<dbReference type="RefSeq" id="WP_076818059.1">
    <property type="nucleotide sequence ID" value="NZ_MOMC01000032.1"/>
</dbReference>
<dbReference type="OrthoDB" id="140186at2"/>
<feature type="region of interest" description="Disordered" evidence="1">
    <location>
        <begin position="96"/>
        <end position="120"/>
    </location>
</feature>
<evidence type="ECO:0000313" key="2">
    <source>
        <dbReference type="EMBL" id="ONH29520.1"/>
    </source>
</evidence>
<organism evidence="2 3">
    <name type="scientific">Pseudofrankia asymbiotica</name>
    <dbReference type="NCBI Taxonomy" id="1834516"/>
    <lineage>
        <taxon>Bacteria</taxon>
        <taxon>Bacillati</taxon>
        <taxon>Actinomycetota</taxon>
        <taxon>Actinomycetes</taxon>
        <taxon>Frankiales</taxon>
        <taxon>Frankiaceae</taxon>
        <taxon>Pseudofrankia</taxon>
    </lineage>
</organism>